<feature type="region of interest" description="Disordered" evidence="1">
    <location>
        <begin position="62"/>
        <end position="98"/>
    </location>
</feature>
<dbReference type="Proteomes" id="UP001234178">
    <property type="component" value="Unassembled WGS sequence"/>
</dbReference>
<proteinExistence type="predicted"/>
<feature type="compositionally biased region" description="Polar residues" evidence="1">
    <location>
        <begin position="62"/>
        <end position="74"/>
    </location>
</feature>
<name>A0ABQ9ZLC6_9CRUS</name>
<organism evidence="2 3">
    <name type="scientific">Daphnia magna</name>
    <dbReference type="NCBI Taxonomy" id="35525"/>
    <lineage>
        <taxon>Eukaryota</taxon>
        <taxon>Metazoa</taxon>
        <taxon>Ecdysozoa</taxon>
        <taxon>Arthropoda</taxon>
        <taxon>Crustacea</taxon>
        <taxon>Branchiopoda</taxon>
        <taxon>Diplostraca</taxon>
        <taxon>Cladocera</taxon>
        <taxon>Anomopoda</taxon>
        <taxon>Daphniidae</taxon>
        <taxon>Daphnia</taxon>
    </lineage>
</organism>
<accession>A0ABQ9ZLC6</accession>
<dbReference type="EMBL" id="JAOYFB010000004">
    <property type="protein sequence ID" value="KAK4013583.1"/>
    <property type="molecule type" value="Genomic_DNA"/>
</dbReference>
<evidence type="ECO:0000313" key="3">
    <source>
        <dbReference type="Proteomes" id="UP001234178"/>
    </source>
</evidence>
<reference evidence="2 3" key="1">
    <citation type="journal article" date="2023" name="Nucleic Acids Res.">
        <title>The hologenome of Daphnia magna reveals possible DNA methylation and microbiome-mediated evolution of the host genome.</title>
        <authorList>
            <person name="Chaturvedi A."/>
            <person name="Li X."/>
            <person name="Dhandapani V."/>
            <person name="Marshall H."/>
            <person name="Kissane S."/>
            <person name="Cuenca-Cambronero M."/>
            <person name="Asole G."/>
            <person name="Calvet F."/>
            <person name="Ruiz-Romero M."/>
            <person name="Marangio P."/>
            <person name="Guigo R."/>
            <person name="Rago D."/>
            <person name="Mirbahai L."/>
            <person name="Eastwood N."/>
            <person name="Colbourne J.K."/>
            <person name="Zhou J."/>
            <person name="Mallon E."/>
            <person name="Orsini L."/>
        </authorList>
    </citation>
    <scope>NUCLEOTIDE SEQUENCE [LARGE SCALE GENOMIC DNA]</scope>
    <source>
        <strain evidence="2">LRV0_1</strain>
    </source>
</reference>
<sequence>MQLSIRVTSIDIYYTKIDSPYQELSIYLFAKAINSCYLNSIYCFGMGITTYRLPSWYGLPSSGKSAWSETTNPQEAPPPGGKSLFRRDRPDANPRLFV</sequence>
<protein>
    <submittedName>
        <fullName evidence="2">Uncharacterized protein</fullName>
    </submittedName>
</protein>
<keyword evidence="3" id="KW-1185">Reference proteome</keyword>
<evidence type="ECO:0000256" key="1">
    <source>
        <dbReference type="SAM" id="MobiDB-lite"/>
    </source>
</evidence>
<evidence type="ECO:0000313" key="2">
    <source>
        <dbReference type="EMBL" id="KAK4013583.1"/>
    </source>
</evidence>
<comment type="caution">
    <text evidence="2">The sequence shown here is derived from an EMBL/GenBank/DDBJ whole genome shotgun (WGS) entry which is preliminary data.</text>
</comment>
<gene>
    <name evidence="2" type="ORF">OUZ56_026136</name>
</gene>